<evidence type="ECO:0000313" key="1">
    <source>
        <dbReference type="EMBL" id="EJW92127.1"/>
    </source>
</evidence>
<comment type="caution">
    <text evidence="1">The sequence shown here is derived from an EMBL/GenBank/DDBJ whole genome shotgun (WGS) entry which is preliminary data.</text>
</comment>
<organism evidence="1">
    <name type="scientific">gut metagenome</name>
    <dbReference type="NCBI Taxonomy" id="749906"/>
    <lineage>
        <taxon>unclassified sequences</taxon>
        <taxon>metagenomes</taxon>
        <taxon>organismal metagenomes</taxon>
    </lineage>
</organism>
<accession>J9FRD8</accession>
<reference evidence="1" key="1">
    <citation type="journal article" date="2012" name="PLoS ONE">
        <title>Gene sets for utilization of primary and secondary nutrition supplies in the distal gut of endangered iberian lynx.</title>
        <authorList>
            <person name="Alcaide M."/>
            <person name="Messina E."/>
            <person name="Richter M."/>
            <person name="Bargiela R."/>
            <person name="Peplies J."/>
            <person name="Huws S.A."/>
            <person name="Newbold C.J."/>
            <person name="Golyshin P.N."/>
            <person name="Simon M.A."/>
            <person name="Lopez G."/>
            <person name="Yakimov M.M."/>
            <person name="Ferrer M."/>
        </authorList>
    </citation>
    <scope>NUCLEOTIDE SEQUENCE</scope>
</reference>
<gene>
    <name evidence="1" type="ORF">EVA_19762</name>
</gene>
<dbReference type="EMBL" id="AMCI01007739">
    <property type="protein sequence ID" value="EJW92127.1"/>
    <property type="molecule type" value="Genomic_DNA"/>
</dbReference>
<protein>
    <submittedName>
        <fullName evidence="1">Uncharacterized protein</fullName>
    </submittedName>
</protein>
<sequence>MPILQVLFFFVLFHQHCPRCVILPAAEMVGLFFQMSTEVAKLMEIIRTCS</sequence>
<name>J9FRD8_9ZZZZ</name>
<dbReference type="AlphaFoldDB" id="J9FRD8"/>
<proteinExistence type="predicted"/>